<evidence type="ECO:0000256" key="7">
    <source>
        <dbReference type="ARBA" id="ARBA00023136"/>
    </source>
</evidence>
<keyword evidence="5 8" id="KW-0812">Transmembrane</keyword>
<evidence type="ECO:0000313" key="10">
    <source>
        <dbReference type="Proteomes" id="UP000677054"/>
    </source>
</evidence>
<dbReference type="GO" id="GO:0000506">
    <property type="term" value="C:glycosylphosphatidylinositol-N-acetylglucosaminyltransferase (GPI-GnT) complex"/>
    <property type="evidence" value="ECO:0007669"/>
    <property type="project" value="TreeGrafter"/>
</dbReference>
<dbReference type="InterPro" id="IPR009450">
    <property type="entry name" value="Plno_GlcNAc_GPI2"/>
</dbReference>
<dbReference type="OrthoDB" id="196709at2759"/>
<accession>A0A7R8XAR9</accession>
<dbReference type="GO" id="GO:0006506">
    <property type="term" value="P:GPI anchor biosynthetic process"/>
    <property type="evidence" value="ECO:0007669"/>
    <property type="project" value="UniProtKB-UniPathway"/>
</dbReference>
<dbReference type="PANTHER" id="PTHR12982">
    <property type="entry name" value="PHOSPHATIDYLINOSITOL GLYCAN, CLASS C"/>
    <property type="match status" value="1"/>
</dbReference>
<feature type="transmembrane region" description="Helical" evidence="8">
    <location>
        <begin position="148"/>
        <end position="167"/>
    </location>
</feature>
<keyword evidence="10" id="KW-1185">Reference proteome</keyword>
<dbReference type="EMBL" id="LR900867">
    <property type="protein sequence ID" value="CAD7247128.1"/>
    <property type="molecule type" value="Genomic_DNA"/>
</dbReference>
<evidence type="ECO:0000256" key="5">
    <source>
        <dbReference type="ARBA" id="ARBA00022692"/>
    </source>
</evidence>
<protein>
    <recommendedName>
        <fullName evidence="11">Phosphatidylinositol N-acetylglucosaminyltransferase subunit C</fullName>
    </recommendedName>
</protein>
<dbReference type="PANTHER" id="PTHR12982:SF0">
    <property type="entry name" value="PHOSPHATIDYLINOSITOL N-ACETYLGLUCOSAMINYLTRANSFERASE SUBUNIT C"/>
    <property type="match status" value="1"/>
</dbReference>
<reference evidence="9" key="1">
    <citation type="submission" date="2020-11" db="EMBL/GenBank/DDBJ databases">
        <authorList>
            <person name="Tran Van P."/>
        </authorList>
    </citation>
    <scope>NUCLEOTIDE SEQUENCE</scope>
</reference>
<keyword evidence="7 8" id="KW-0472">Membrane</keyword>
<keyword evidence="6 8" id="KW-1133">Transmembrane helix</keyword>
<name>A0A7R8XAR9_9CRUS</name>
<dbReference type="Pfam" id="PF06432">
    <property type="entry name" value="GPI2"/>
    <property type="match status" value="1"/>
</dbReference>
<comment type="pathway">
    <text evidence="2">Glycolipid biosynthesis; glycosylphosphatidylinositol-anchor biosynthesis.</text>
</comment>
<evidence type="ECO:0000256" key="2">
    <source>
        <dbReference type="ARBA" id="ARBA00004687"/>
    </source>
</evidence>
<feature type="transmembrane region" description="Helical" evidence="8">
    <location>
        <begin position="283"/>
        <end position="301"/>
    </location>
</feature>
<comment type="subcellular location">
    <subcellularLocation>
        <location evidence="1">Membrane</location>
        <topology evidence="1">Multi-pass membrane protein</topology>
    </subcellularLocation>
</comment>
<dbReference type="Proteomes" id="UP000677054">
    <property type="component" value="Unassembled WGS sequence"/>
</dbReference>
<keyword evidence="4" id="KW-0337">GPI-anchor biosynthesis</keyword>
<sequence length="321" mass="36520">MGWDHIYCVSDGRHDQIRNEAHVVKFGIIRPSIDLVMTCNTKVFQENKQWRKVLYEQQRVPDNYVDRSFLEAMKTNVNVPDVKLIEAVGGACRVVQELCRVCIFAIIFWLLNEEMLSPIILLVVSGVLSAVAYAYYRSFLGYERGVKDDMQSVGIFLAFGYSFSPILQTLTATISTDTIFTTSSIMLLIHLIFHHYGADAAIVSQALSLNAAMFASICLASRLPSTLHSFSHMTLAVQLFALFPLFCQRLWNVGTWEQEIKVTAVISLITFIALWSLDWVYAMIFFGTVVFLCGLCPYWFVSWQKLKENIYGPWDEAIINS</sequence>
<dbReference type="PIRSF" id="PIRSF016104">
    <property type="entry name" value="GPI2"/>
    <property type="match status" value="1"/>
</dbReference>
<gene>
    <name evidence="9" type="ORF">DSTB1V02_LOCUS6965</name>
</gene>
<feature type="transmembrane region" description="Helical" evidence="8">
    <location>
        <begin position="173"/>
        <end position="193"/>
    </location>
</feature>
<evidence type="ECO:0008006" key="11">
    <source>
        <dbReference type="Google" id="ProtNLM"/>
    </source>
</evidence>
<evidence type="ECO:0000256" key="4">
    <source>
        <dbReference type="ARBA" id="ARBA00022502"/>
    </source>
</evidence>
<feature type="transmembrane region" description="Helical" evidence="8">
    <location>
        <begin position="259"/>
        <end position="277"/>
    </location>
</feature>
<evidence type="ECO:0000256" key="8">
    <source>
        <dbReference type="SAM" id="Phobius"/>
    </source>
</evidence>
<evidence type="ECO:0000313" key="9">
    <source>
        <dbReference type="EMBL" id="CAD7247128.1"/>
    </source>
</evidence>
<feature type="transmembrane region" description="Helical" evidence="8">
    <location>
        <begin position="229"/>
        <end position="247"/>
    </location>
</feature>
<evidence type="ECO:0000256" key="6">
    <source>
        <dbReference type="ARBA" id="ARBA00022989"/>
    </source>
</evidence>
<proteinExistence type="inferred from homology"/>
<dbReference type="UniPathway" id="UPA00196"/>
<organism evidence="9">
    <name type="scientific">Darwinula stevensoni</name>
    <dbReference type="NCBI Taxonomy" id="69355"/>
    <lineage>
        <taxon>Eukaryota</taxon>
        <taxon>Metazoa</taxon>
        <taxon>Ecdysozoa</taxon>
        <taxon>Arthropoda</taxon>
        <taxon>Crustacea</taxon>
        <taxon>Oligostraca</taxon>
        <taxon>Ostracoda</taxon>
        <taxon>Podocopa</taxon>
        <taxon>Podocopida</taxon>
        <taxon>Darwinulocopina</taxon>
        <taxon>Darwinuloidea</taxon>
        <taxon>Darwinulidae</taxon>
        <taxon>Darwinula</taxon>
    </lineage>
</organism>
<dbReference type="EMBL" id="CAJPEV010001350">
    <property type="protein sequence ID" value="CAG0892171.1"/>
    <property type="molecule type" value="Genomic_DNA"/>
</dbReference>
<feature type="transmembrane region" description="Helical" evidence="8">
    <location>
        <begin position="117"/>
        <end position="136"/>
    </location>
</feature>
<evidence type="ECO:0000256" key="3">
    <source>
        <dbReference type="ARBA" id="ARBA00008321"/>
    </source>
</evidence>
<feature type="transmembrane region" description="Helical" evidence="8">
    <location>
        <begin position="200"/>
        <end position="223"/>
    </location>
</feature>
<comment type="similarity">
    <text evidence="3">Belongs to the PIGC family.</text>
</comment>
<evidence type="ECO:0000256" key="1">
    <source>
        <dbReference type="ARBA" id="ARBA00004141"/>
    </source>
</evidence>
<dbReference type="AlphaFoldDB" id="A0A7R8XAR9"/>